<feature type="transmembrane region" description="Helical" evidence="9">
    <location>
        <begin position="183"/>
        <end position="205"/>
    </location>
</feature>
<organism evidence="11 12">
    <name type="scientific">Uliginosibacterium sediminicola</name>
    <dbReference type="NCBI Taxonomy" id="2024550"/>
    <lineage>
        <taxon>Bacteria</taxon>
        <taxon>Pseudomonadati</taxon>
        <taxon>Pseudomonadota</taxon>
        <taxon>Betaproteobacteria</taxon>
        <taxon>Rhodocyclales</taxon>
        <taxon>Zoogloeaceae</taxon>
        <taxon>Uliginosibacterium</taxon>
    </lineage>
</organism>
<dbReference type="InterPro" id="IPR033480">
    <property type="entry name" value="sCache_2"/>
</dbReference>
<evidence type="ECO:0000256" key="4">
    <source>
        <dbReference type="ARBA" id="ARBA00022989"/>
    </source>
</evidence>
<dbReference type="Proteomes" id="UP001410394">
    <property type="component" value="Unassembled WGS sequence"/>
</dbReference>
<comment type="subcellular location">
    <subcellularLocation>
        <location evidence="1">Cell membrane</location>
        <topology evidence="1">Multi-pass membrane protein</topology>
    </subcellularLocation>
</comment>
<dbReference type="Gene3D" id="1.10.287.950">
    <property type="entry name" value="Methyl-accepting chemotaxis protein"/>
    <property type="match status" value="1"/>
</dbReference>
<evidence type="ECO:0000256" key="2">
    <source>
        <dbReference type="ARBA" id="ARBA00022475"/>
    </source>
</evidence>
<feature type="domain" description="Methyl-accepting transducer" evidence="10">
    <location>
        <begin position="265"/>
        <end position="501"/>
    </location>
</feature>
<dbReference type="PRINTS" id="PR00260">
    <property type="entry name" value="CHEMTRNSDUCR"/>
</dbReference>
<sequence>MKLSTRLALIVGSSMAGLILISCVALVGIRSTMMAERENQIATLLDLAKGELNYLYEQEQAGKLSRAEAQEKAAEALGHFRHGNNYILARNDEDVLVIHPDKARMGKLDKGTLTPAGKYPADLYREGLAKNDPAFVTIQAAKPGGDKKVLFDKLNGVSRFSPWSWTVGTGFFVDDIDAAFRRYALTLIVAGLVILALTATLAVVFSKRIYAQLGGEPEVAMRAAGAIAAGDLSQHLPDAKSGSLMAALKHMQQSLTQMIGSIQRSSSALDQASSTIAQTMGEIRHASAQSSEATSSTAAAIEEMTVSVGQIADSARETQQNSGRATELAKTGEQRVMAASQAIHAVSAQVDEASGRIGELADRSRQIDGIASTIKEIAEQTNLLALNAAIEAARAGEQGRGFAVVADEVRKLAERTTKATQEIAVTISAIQTDTDMVVTSMQAVKPQVEKGVNLAGEAADALRSILEGTYETLEKISEVAHATSEQTAASNSIAGNIERIARMVEDSDQAVHNADGAARSLSSLASELNSTVSRFRV</sequence>
<feature type="transmembrane region" description="Helical" evidence="9">
    <location>
        <begin position="6"/>
        <end position="29"/>
    </location>
</feature>
<keyword evidence="2" id="KW-1003">Cell membrane</keyword>
<evidence type="ECO:0000259" key="10">
    <source>
        <dbReference type="PROSITE" id="PS50111"/>
    </source>
</evidence>
<keyword evidence="4 9" id="KW-1133">Transmembrane helix</keyword>
<dbReference type="Pfam" id="PF00015">
    <property type="entry name" value="MCPsignal"/>
    <property type="match status" value="1"/>
</dbReference>
<dbReference type="PROSITE" id="PS50111">
    <property type="entry name" value="CHEMOTAXIS_TRANSDUC_2"/>
    <property type="match status" value="1"/>
</dbReference>
<dbReference type="SUPFAM" id="SSF58104">
    <property type="entry name" value="Methyl-accepting chemotaxis protein (MCP) signaling domain"/>
    <property type="match status" value="1"/>
</dbReference>
<keyword evidence="5 9" id="KW-0472">Membrane</keyword>
<evidence type="ECO:0000313" key="11">
    <source>
        <dbReference type="EMBL" id="MEN3068171.1"/>
    </source>
</evidence>
<evidence type="ECO:0000256" key="9">
    <source>
        <dbReference type="SAM" id="Phobius"/>
    </source>
</evidence>
<evidence type="ECO:0000256" key="5">
    <source>
        <dbReference type="ARBA" id="ARBA00023136"/>
    </source>
</evidence>
<evidence type="ECO:0000256" key="3">
    <source>
        <dbReference type="ARBA" id="ARBA00022692"/>
    </source>
</evidence>
<dbReference type="PANTHER" id="PTHR32089:SF119">
    <property type="entry name" value="METHYL-ACCEPTING CHEMOTAXIS PROTEIN CTPL"/>
    <property type="match status" value="1"/>
</dbReference>
<comment type="caution">
    <text evidence="11">The sequence shown here is derived from an EMBL/GenBank/DDBJ whole genome shotgun (WGS) entry which is preliminary data.</text>
</comment>
<evidence type="ECO:0000256" key="6">
    <source>
        <dbReference type="ARBA" id="ARBA00023224"/>
    </source>
</evidence>
<dbReference type="SMART" id="SM00283">
    <property type="entry name" value="MA"/>
    <property type="match status" value="1"/>
</dbReference>
<name>A0ABU9YX62_9RHOO</name>
<reference evidence="11 12" key="1">
    <citation type="journal article" date="2018" name="Int. J. Syst. Evol. Microbiol.">
        <title>Uliginosibacterium sediminicola sp. nov., isolated from freshwater sediment.</title>
        <authorList>
            <person name="Hwang W.M."/>
            <person name="Kim S.M."/>
            <person name="Kang K."/>
            <person name="Ahn T.Y."/>
        </authorList>
    </citation>
    <scope>NUCLEOTIDE SEQUENCE [LARGE SCALE GENOMIC DNA]</scope>
    <source>
        <strain evidence="11 12">M1-21</strain>
    </source>
</reference>
<dbReference type="RefSeq" id="WP_345918930.1">
    <property type="nucleotide sequence ID" value="NZ_JBDIVE010000002.1"/>
</dbReference>
<evidence type="ECO:0000256" key="7">
    <source>
        <dbReference type="ARBA" id="ARBA00029447"/>
    </source>
</evidence>
<dbReference type="EMBL" id="JBDIVE010000002">
    <property type="protein sequence ID" value="MEN3068171.1"/>
    <property type="molecule type" value="Genomic_DNA"/>
</dbReference>
<accession>A0ABU9YX62</accession>
<dbReference type="InterPro" id="IPR004090">
    <property type="entry name" value="Chemotax_Me-accpt_rcpt"/>
</dbReference>
<dbReference type="PROSITE" id="PS51257">
    <property type="entry name" value="PROKAR_LIPOPROTEIN"/>
    <property type="match status" value="1"/>
</dbReference>
<evidence type="ECO:0000256" key="8">
    <source>
        <dbReference type="PROSITE-ProRule" id="PRU00284"/>
    </source>
</evidence>
<evidence type="ECO:0000256" key="1">
    <source>
        <dbReference type="ARBA" id="ARBA00004651"/>
    </source>
</evidence>
<dbReference type="InterPro" id="IPR004089">
    <property type="entry name" value="MCPsignal_dom"/>
</dbReference>
<keyword evidence="6 8" id="KW-0807">Transducer</keyword>
<gene>
    <name evidence="11" type="ORF">ABDB84_06745</name>
</gene>
<keyword evidence="3 9" id="KW-0812">Transmembrane</keyword>
<dbReference type="CDD" id="cd11386">
    <property type="entry name" value="MCP_signal"/>
    <property type="match status" value="1"/>
</dbReference>
<comment type="similarity">
    <text evidence="7">Belongs to the methyl-accepting chemotaxis (MCP) protein family.</text>
</comment>
<protein>
    <submittedName>
        <fullName evidence="11">Methyl-accepting chemotaxis protein</fullName>
    </submittedName>
</protein>
<dbReference type="Gene3D" id="3.30.450.20">
    <property type="entry name" value="PAS domain"/>
    <property type="match status" value="1"/>
</dbReference>
<evidence type="ECO:0000313" key="12">
    <source>
        <dbReference type="Proteomes" id="UP001410394"/>
    </source>
</evidence>
<proteinExistence type="inferred from homology"/>
<dbReference type="PANTHER" id="PTHR32089">
    <property type="entry name" value="METHYL-ACCEPTING CHEMOTAXIS PROTEIN MCPB"/>
    <property type="match status" value="1"/>
</dbReference>
<dbReference type="Pfam" id="PF17200">
    <property type="entry name" value="sCache_2"/>
    <property type="match status" value="1"/>
</dbReference>
<keyword evidence="12" id="KW-1185">Reference proteome</keyword>
<dbReference type="SMART" id="SM01049">
    <property type="entry name" value="Cache_2"/>
    <property type="match status" value="1"/>
</dbReference>